<evidence type="ECO:0000259" key="2">
    <source>
        <dbReference type="SMART" id="SM00954"/>
    </source>
</evidence>
<dbReference type="InterPro" id="IPR043519">
    <property type="entry name" value="NT_sf"/>
</dbReference>
<comment type="pathway">
    <text evidence="1">Purine metabolism; ppGpp biosynthesis; ppGpp from GTP: step 1/2.</text>
</comment>
<evidence type="ECO:0000313" key="3">
    <source>
        <dbReference type="EMBL" id="SFW10877.1"/>
    </source>
</evidence>
<dbReference type="PANTHER" id="PTHR47837:SF2">
    <property type="entry name" value="GTP PYROPHOSPHOKINASE YWAC"/>
    <property type="match status" value="1"/>
</dbReference>
<reference evidence="3 4" key="1">
    <citation type="submission" date="2016-11" db="EMBL/GenBank/DDBJ databases">
        <authorList>
            <person name="Jaros S."/>
            <person name="Januszkiewicz K."/>
            <person name="Wedrychowicz H."/>
        </authorList>
    </citation>
    <scope>NUCLEOTIDE SEQUENCE [LARGE SCALE GENOMIC DNA]</scope>
    <source>
        <strain evidence="3 4">YL228</strain>
    </source>
</reference>
<dbReference type="EMBL" id="FPIP01000001">
    <property type="protein sequence ID" value="SFW10877.1"/>
    <property type="molecule type" value="Genomic_DNA"/>
</dbReference>
<protein>
    <submittedName>
        <fullName evidence="3">Putative GTP pyrophosphokinase</fullName>
    </submittedName>
</protein>
<gene>
    <name evidence="3" type="ORF">SAMN02910280_0423</name>
</gene>
<dbReference type="Gene3D" id="3.30.460.10">
    <property type="entry name" value="Beta Polymerase, domain 2"/>
    <property type="match status" value="1"/>
</dbReference>
<evidence type="ECO:0000256" key="1">
    <source>
        <dbReference type="ARBA" id="ARBA00004976"/>
    </source>
</evidence>
<dbReference type="SMART" id="SM00954">
    <property type="entry name" value="RelA_SpoT"/>
    <property type="match status" value="1"/>
</dbReference>
<dbReference type="PANTHER" id="PTHR47837">
    <property type="entry name" value="GTP PYROPHOSPHOKINASE YJBM"/>
    <property type="match status" value="1"/>
</dbReference>
<keyword evidence="3" id="KW-0418">Kinase</keyword>
<keyword evidence="3" id="KW-0808">Transferase</keyword>
<feature type="domain" description="RelA/SpoT" evidence="2">
    <location>
        <begin position="74"/>
        <end position="197"/>
    </location>
</feature>
<accession>A0A1K1LJ25</accession>
<dbReference type="UniPathway" id="UPA00908">
    <property type="reaction ID" value="UER00884"/>
</dbReference>
<dbReference type="Pfam" id="PF04607">
    <property type="entry name" value="RelA_SpoT"/>
    <property type="match status" value="1"/>
</dbReference>
<name>A0A1K1LJ25_RUMFL</name>
<dbReference type="GO" id="GO:0015970">
    <property type="term" value="P:guanosine tetraphosphate biosynthetic process"/>
    <property type="evidence" value="ECO:0007669"/>
    <property type="project" value="UniProtKB-UniPathway"/>
</dbReference>
<dbReference type="Gene3D" id="1.10.287.860">
    <property type="entry name" value="Nucleotidyltransferase"/>
    <property type="match status" value="1"/>
</dbReference>
<dbReference type="RefSeq" id="WP_072298882.1">
    <property type="nucleotide sequence ID" value="NZ_FPIP01000001.1"/>
</dbReference>
<organism evidence="3 4">
    <name type="scientific">Ruminococcus flavefaciens</name>
    <dbReference type="NCBI Taxonomy" id="1265"/>
    <lineage>
        <taxon>Bacteria</taxon>
        <taxon>Bacillati</taxon>
        <taxon>Bacillota</taxon>
        <taxon>Clostridia</taxon>
        <taxon>Eubacteriales</taxon>
        <taxon>Oscillospiraceae</taxon>
        <taxon>Ruminococcus</taxon>
    </lineage>
</organism>
<dbReference type="AlphaFoldDB" id="A0A1K1LJ25"/>
<dbReference type="CDD" id="cd05399">
    <property type="entry name" value="NT_Rel-Spo_like"/>
    <property type="match status" value="1"/>
</dbReference>
<dbReference type="InterPro" id="IPR007685">
    <property type="entry name" value="RelA_SpoT"/>
</dbReference>
<dbReference type="InterPro" id="IPR052366">
    <property type="entry name" value="GTP_Pyrophosphokinase"/>
</dbReference>
<evidence type="ECO:0000313" key="4">
    <source>
        <dbReference type="Proteomes" id="UP000183461"/>
    </source>
</evidence>
<dbReference type="GO" id="GO:0016301">
    <property type="term" value="F:kinase activity"/>
    <property type="evidence" value="ECO:0007669"/>
    <property type="project" value="UniProtKB-KW"/>
</dbReference>
<dbReference type="SUPFAM" id="SSF81301">
    <property type="entry name" value="Nucleotidyltransferase"/>
    <property type="match status" value="1"/>
</dbReference>
<dbReference type="Proteomes" id="UP000183461">
    <property type="component" value="Unassembled WGS sequence"/>
</dbReference>
<proteinExistence type="predicted"/>
<sequence>MNINNNAALSLRKLADSDMTESEFLRAVENNLIPMQQFFTYYKCAIMEIETKFRVLNEQFSINGESNPIEFIQSRIKSYGSIYRKIISHNIPRNLEAIESTIFDIAGIRVVCSFVQDIYRLADCFLQQDDIFLIKKKDYIENPKPNGYRSLHLIVEVPIFLENEKRLVKAEVQLRTIAMDFWASLEHKLRYKKDLPQYKLDMLTDDLKKCADQSAQWDIRMQAIKNIIEHD</sequence>